<sequence length="312" mass="34897">MTDLALQLQSQTGVRVLWVTCNLFAHPRYMNGAATNPDCHVLAYAGAQLKKGLDTAQKLGAQNFVFWGGREGFLTIHNTDVAAELKHMANFFKMAVKKIGLKCQFLIEPKPKEPCKHQYDYEAVSVIGFLKYYGLEYDFKLNIEPNHTTLAGHSYEHDVVMASAFGMLGSVDSNTGSPDLGWDTDQFPMDIRNATLVMKTIIEQGGLQPGGLNFDAKVRRESTDLEDLFIAHIGAMDTFARGLRNAVRIIEDGIIPGMVKDRYSSFSHGIWQKVEEGSASLEEMEDFIKQNGEPKVTSGKQEKYESIFNHYI</sequence>
<keyword evidence="5 8" id="KW-0413">Isomerase</keyword>
<dbReference type="GeneID" id="104964951"/>
<comment type="catalytic activity">
    <reaction evidence="7 8">
        <text>alpha-D-xylose = alpha-D-xylulofuranose</text>
        <dbReference type="Rhea" id="RHEA:22816"/>
        <dbReference type="ChEBI" id="CHEBI:28518"/>
        <dbReference type="ChEBI" id="CHEBI:188998"/>
        <dbReference type="EC" id="5.3.1.5"/>
    </reaction>
</comment>
<evidence type="ECO:0000313" key="10">
    <source>
        <dbReference type="RefSeq" id="XP_010792168.1"/>
    </source>
</evidence>
<proteinExistence type="inferred from homology"/>
<dbReference type="Proteomes" id="UP000504611">
    <property type="component" value="Unplaced"/>
</dbReference>
<dbReference type="GO" id="GO:0042732">
    <property type="term" value="P:D-xylose metabolic process"/>
    <property type="evidence" value="ECO:0007669"/>
    <property type="project" value="UniProtKB-KW"/>
</dbReference>
<reference evidence="10" key="1">
    <citation type="submission" date="2025-08" db="UniProtKB">
        <authorList>
            <consortium name="RefSeq"/>
        </authorList>
    </citation>
    <scope>IDENTIFICATION</scope>
    <source>
        <tissue evidence="10">Muscle</tissue>
    </source>
</reference>
<evidence type="ECO:0000256" key="3">
    <source>
        <dbReference type="ARBA" id="ARBA00022629"/>
    </source>
</evidence>
<dbReference type="InterPro" id="IPR001998">
    <property type="entry name" value="Xylose_isomerase"/>
</dbReference>
<dbReference type="PRINTS" id="PR00688">
    <property type="entry name" value="XYLOSISMRASE"/>
</dbReference>
<dbReference type="SUPFAM" id="SSF51658">
    <property type="entry name" value="Xylose isomerase-like"/>
    <property type="match status" value="1"/>
</dbReference>
<evidence type="ECO:0000313" key="9">
    <source>
        <dbReference type="Proteomes" id="UP000504611"/>
    </source>
</evidence>
<dbReference type="Gene3D" id="3.20.20.150">
    <property type="entry name" value="Divalent-metal-dependent TIM barrel enzymes"/>
    <property type="match status" value="1"/>
</dbReference>
<evidence type="ECO:0000256" key="1">
    <source>
        <dbReference type="ARBA" id="ARBA00005765"/>
    </source>
</evidence>
<keyword evidence="4 8" id="KW-0479">Metal-binding</keyword>
<dbReference type="InterPro" id="IPR036237">
    <property type="entry name" value="Xyl_isomerase-like_sf"/>
</dbReference>
<evidence type="ECO:0000256" key="6">
    <source>
        <dbReference type="ARBA" id="ARBA00023277"/>
    </source>
</evidence>
<dbReference type="PANTHER" id="PTHR48408:SF1">
    <property type="entry name" value="XYLOSE ISOMERASE"/>
    <property type="match status" value="1"/>
</dbReference>
<organism evidence="9 10">
    <name type="scientific">Notothenia coriiceps</name>
    <name type="common">black rockcod</name>
    <dbReference type="NCBI Taxonomy" id="8208"/>
    <lineage>
        <taxon>Eukaryota</taxon>
        <taxon>Metazoa</taxon>
        <taxon>Chordata</taxon>
        <taxon>Craniata</taxon>
        <taxon>Vertebrata</taxon>
        <taxon>Euteleostomi</taxon>
        <taxon>Actinopterygii</taxon>
        <taxon>Neopterygii</taxon>
        <taxon>Teleostei</taxon>
        <taxon>Neoteleostei</taxon>
        <taxon>Acanthomorphata</taxon>
        <taxon>Eupercaria</taxon>
        <taxon>Perciformes</taxon>
        <taxon>Notothenioidei</taxon>
        <taxon>Nototheniidae</taxon>
        <taxon>Notothenia</taxon>
    </lineage>
</organism>
<dbReference type="AlphaFoldDB" id="A0A6I9PX87"/>
<keyword evidence="3 8" id="KW-0859">Xylose metabolism</keyword>
<dbReference type="GO" id="GO:0046872">
    <property type="term" value="F:metal ion binding"/>
    <property type="evidence" value="ECO:0007669"/>
    <property type="project" value="UniProtKB-KW"/>
</dbReference>
<keyword evidence="6 8" id="KW-0119">Carbohydrate metabolism</keyword>
<dbReference type="GO" id="GO:0009045">
    <property type="term" value="F:xylose isomerase activity"/>
    <property type="evidence" value="ECO:0007669"/>
    <property type="project" value="UniProtKB-EC"/>
</dbReference>
<evidence type="ECO:0000256" key="7">
    <source>
        <dbReference type="ARBA" id="ARBA00033659"/>
    </source>
</evidence>
<dbReference type="PANTHER" id="PTHR48408">
    <property type="match status" value="1"/>
</dbReference>
<name>A0A6I9PX87_9TELE</name>
<evidence type="ECO:0000256" key="2">
    <source>
        <dbReference type="ARBA" id="ARBA00011958"/>
    </source>
</evidence>
<evidence type="ECO:0000256" key="4">
    <source>
        <dbReference type="ARBA" id="ARBA00022723"/>
    </source>
</evidence>
<gene>
    <name evidence="10" type="primary">LOC104964951</name>
</gene>
<dbReference type="KEGG" id="ncc:104964951"/>
<dbReference type="OrthoDB" id="1730074at2759"/>
<evidence type="ECO:0000256" key="5">
    <source>
        <dbReference type="ARBA" id="ARBA00023235"/>
    </source>
</evidence>
<comment type="similarity">
    <text evidence="1 8">Belongs to the xylose isomerase family.</text>
</comment>
<evidence type="ECO:0000256" key="8">
    <source>
        <dbReference type="RuleBase" id="RU000609"/>
    </source>
</evidence>
<dbReference type="EC" id="5.3.1.5" evidence="2 8"/>
<dbReference type="RefSeq" id="XP_010792168.1">
    <property type="nucleotide sequence ID" value="XM_010793866.1"/>
</dbReference>
<accession>A0A6I9PX87</accession>
<keyword evidence="9" id="KW-1185">Reference proteome</keyword>
<protein>
    <recommendedName>
        <fullName evidence="2 8">Xylose isomerase</fullName>
        <ecNumber evidence="2 8">5.3.1.5</ecNumber>
    </recommendedName>
</protein>
<dbReference type="PROSITE" id="PS51415">
    <property type="entry name" value="XYLOSE_ISOMERASE"/>
    <property type="match status" value="1"/>
</dbReference>